<accession>A0ABR6ZTJ3</accession>
<protein>
    <recommendedName>
        <fullName evidence="1">Transcriptional regulator-like domain-containing protein</fullName>
    </recommendedName>
</protein>
<name>A0ABR6ZTJ3_9BURK</name>
<dbReference type="RefSeq" id="WP_186948505.1">
    <property type="nucleotide sequence ID" value="NZ_JACOGF010000009.1"/>
</dbReference>
<dbReference type="Proteomes" id="UP000650424">
    <property type="component" value="Unassembled WGS sequence"/>
</dbReference>
<feature type="domain" description="Transcriptional regulator-like" evidence="1">
    <location>
        <begin position="15"/>
        <end position="63"/>
    </location>
</feature>
<keyword evidence="3" id="KW-1185">Reference proteome</keyword>
<evidence type="ECO:0000313" key="3">
    <source>
        <dbReference type="Proteomes" id="UP000650424"/>
    </source>
</evidence>
<reference evidence="2 3" key="1">
    <citation type="submission" date="2020-08" db="EMBL/GenBank/DDBJ databases">
        <title>Novel species isolated from subtropical streams in China.</title>
        <authorList>
            <person name="Lu H."/>
        </authorList>
    </citation>
    <scope>NUCLEOTIDE SEQUENCE [LARGE SCALE GENOMIC DNA]</scope>
    <source>
        <strain evidence="2 3">CY18W</strain>
    </source>
</reference>
<dbReference type="Pfam" id="PF20109">
    <property type="entry name" value="Trans_reg_dom"/>
    <property type="match status" value="1"/>
</dbReference>
<proteinExistence type="predicted"/>
<dbReference type="InterPro" id="IPR045465">
    <property type="entry name" value="Trans_reg_dom"/>
</dbReference>
<evidence type="ECO:0000313" key="2">
    <source>
        <dbReference type="EMBL" id="MBC3919227.1"/>
    </source>
</evidence>
<gene>
    <name evidence="2" type="ORF">H8L32_17175</name>
</gene>
<comment type="caution">
    <text evidence="2">The sequence shown here is derived from an EMBL/GenBank/DDBJ whole genome shotgun (WGS) entry which is preliminary data.</text>
</comment>
<sequence length="240" mass="28114">MITKKKPRPDGATIDRYKGLSRWTYRRWAWEFLRRNNEFIEACNNAKDKSEDEKQAIAQQFGLLKFKDFKDKYKGNYGFPKFETEKLSIWTNINIEESPKRLKKIKLIPGAILIRFDLNKAITDIKAFDKQLRDAEKILKNRLDKYSEIRGKKPAHFNHSVKTFGIYIRLLDARAAGYKIAQCAQLIEPKKSEGKTTTELRDSVKHRIKQAEEYANYKYMSLPLHSGKPTSKDIYVGEKT</sequence>
<organism evidence="2 3">
    <name type="scientific">Undibacterium hunanense</name>
    <dbReference type="NCBI Taxonomy" id="2762292"/>
    <lineage>
        <taxon>Bacteria</taxon>
        <taxon>Pseudomonadati</taxon>
        <taxon>Pseudomonadota</taxon>
        <taxon>Betaproteobacteria</taxon>
        <taxon>Burkholderiales</taxon>
        <taxon>Oxalobacteraceae</taxon>
        <taxon>Undibacterium</taxon>
    </lineage>
</organism>
<evidence type="ECO:0000259" key="1">
    <source>
        <dbReference type="Pfam" id="PF20109"/>
    </source>
</evidence>
<dbReference type="EMBL" id="JACOGF010000009">
    <property type="protein sequence ID" value="MBC3919227.1"/>
    <property type="molecule type" value="Genomic_DNA"/>
</dbReference>